<dbReference type="STRING" id="1802579.A2310_05175"/>
<evidence type="ECO:0000256" key="3">
    <source>
        <dbReference type="ARBA" id="ARBA00022777"/>
    </source>
</evidence>
<dbReference type="AlphaFoldDB" id="A0A1F4SF65"/>
<dbReference type="PANTHER" id="PTHR37419:SF1">
    <property type="entry name" value="SERINE_THREONINE-PROTEIN KINASE TOXIN HIPA"/>
    <property type="match status" value="1"/>
</dbReference>
<evidence type="ECO:0000256" key="2">
    <source>
        <dbReference type="ARBA" id="ARBA00022679"/>
    </source>
</evidence>
<proteinExistence type="inferred from homology"/>
<keyword evidence="2" id="KW-0808">Transferase</keyword>
<evidence type="ECO:0000259" key="4">
    <source>
        <dbReference type="Pfam" id="PF07804"/>
    </source>
</evidence>
<dbReference type="InterPro" id="IPR052028">
    <property type="entry name" value="HipA_Ser/Thr_kinase"/>
</dbReference>
<feature type="domain" description="HipA-like C-terminal" evidence="4">
    <location>
        <begin position="52"/>
        <end position="275"/>
    </location>
</feature>
<name>A0A1F4SF65_UNCSA</name>
<accession>A0A1F4SF65</accession>
<comment type="caution">
    <text evidence="5">The sequence shown here is derived from an EMBL/GenBank/DDBJ whole genome shotgun (WGS) entry which is preliminary data.</text>
</comment>
<keyword evidence="3 5" id="KW-0418">Kinase</keyword>
<evidence type="ECO:0000313" key="5">
    <source>
        <dbReference type="EMBL" id="OGC19066.1"/>
    </source>
</evidence>
<dbReference type="Gene3D" id="1.10.1070.20">
    <property type="match status" value="1"/>
</dbReference>
<protein>
    <submittedName>
        <fullName evidence="5">Phosphatidylinositol kinase</fullName>
    </submittedName>
</protein>
<sequence>MKKCPITYEEIKDGKYSKKGLALLSPVLSCLNDFPYSAKEQISEAIARAEKMSIQGVQPKLSVRLNVSEKIFEVVDIGGNYIIKPQHEQYENLSENEDLTMKLAETVGINVPFHGMVYSKDGSLSYFIKRFDRISKNRKVPLEDFAQLAGKSRETKYDFSMEKVVEIIELYCTFPAIEKLKLFKLVLFNYIVGNEDMHLKNYSIIRTEDKVQLSPAYDLINTTIAIKGSSEEIALPLAGKKKNIGKNDMFEYFAQERLGLNEKSIKGVFSIIMTAISRWDGVIDISFLPLDLKDKYKNLFKKRAEKMGIA</sequence>
<dbReference type="Proteomes" id="UP000178417">
    <property type="component" value="Unassembled WGS sequence"/>
</dbReference>
<dbReference type="GO" id="GO:0005829">
    <property type="term" value="C:cytosol"/>
    <property type="evidence" value="ECO:0007669"/>
    <property type="project" value="TreeGrafter"/>
</dbReference>
<evidence type="ECO:0000313" key="6">
    <source>
        <dbReference type="Proteomes" id="UP000178417"/>
    </source>
</evidence>
<dbReference type="Pfam" id="PF07804">
    <property type="entry name" value="HipA_C"/>
    <property type="match status" value="1"/>
</dbReference>
<dbReference type="InterPro" id="IPR012893">
    <property type="entry name" value="HipA-like_C"/>
</dbReference>
<evidence type="ECO:0000256" key="1">
    <source>
        <dbReference type="ARBA" id="ARBA00010164"/>
    </source>
</evidence>
<reference evidence="5 6" key="1">
    <citation type="journal article" date="2016" name="Nat. Commun.">
        <title>Thousands of microbial genomes shed light on interconnected biogeochemical processes in an aquifer system.</title>
        <authorList>
            <person name="Anantharaman K."/>
            <person name="Brown C.T."/>
            <person name="Hug L.A."/>
            <person name="Sharon I."/>
            <person name="Castelle C.J."/>
            <person name="Probst A.J."/>
            <person name="Thomas B.C."/>
            <person name="Singh A."/>
            <person name="Wilkins M.J."/>
            <person name="Karaoz U."/>
            <person name="Brodie E.L."/>
            <person name="Williams K.H."/>
            <person name="Hubbard S.S."/>
            <person name="Banfield J.F."/>
        </authorList>
    </citation>
    <scope>NUCLEOTIDE SEQUENCE [LARGE SCALE GENOMIC DNA]</scope>
</reference>
<dbReference type="PANTHER" id="PTHR37419">
    <property type="entry name" value="SERINE/THREONINE-PROTEIN KINASE TOXIN HIPA"/>
    <property type="match status" value="1"/>
</dbReference>
<gene>
    <name evidence="5" type="ORF">A2310_05175</name>
</gene>
<comment type="similarity">
    <text evidence="1">Belongs to the HipA Ser/Thr kinase family.</text>
</comment>
<organism evidence="5 6">
    <name type="scientific">candidate division WOR-1 bacterium RIFOXYB2_FULL_37_13</name>
    <dbReference type="NCBI Taxonomy" id="1802579"/>
    <lineage>
        <taxon>Bacteria</taxon>
        <taxon>Bacillati</taxon>
        <taxon>Saganbacteria</taxon>
    </lineage>
</organism>
<dbReference type="EMBL" id="MEUB01000061">
    <property type="protein sequence ID" value="OGC19066.1"/>
    <property type="molecule type" value="Genomic_DNA"/>
</dbReference>
<dbReference type="GO" id="GO:0004674">
    <property type="term" value="F:protein serine/threonine kinase activity"/>
    <property type="evidence" value="ECO:0007669"/>
    <property type="project" value="TreeGrafter"/>
</dbReference>